<name>A0A9P5H3R5_9HYPO</name>
<keyword evidence="4" id="KW-1185">Reference proteome</keyword>
<dbReference type="AlphaFoldDB" id="A0A9P5H3R5"/>
<feature type="domain" description="ER-bound oxygenase mpaB/mpaB'/Rubber oxygenase catalytic" evidence="2">
    <location>
        <begin position="161"/>
        <end position="317"/>
    </location>
</feature>
<feature type="region of interest" description="Disordered" evidence="1">
    <location>
        <begin position="1"/>
        <end position="40"/>
    </location>
</feature>
<proteinExistence type="predicted"/>
<dbReference type="PANTHER" id="PTHR36124:SF1">
    <property type="entry name" value="ER-BOUND OXYGENASE MPAB_MPAB'_RUBBER OXYGENASE CATALYTIC DOMAIN-CONTAINING PROTEIN"/>
    <property type="match status" value="1"/>
</dbReference>
<protein>
    <recommendedName>
        <fullName evidence="2">ER-bound oxygenase mpaB/mpaB'/Rubber oxygenase catalytic domain-containing protein</fullName>
    </recommendedName>
</protein>
<gene>
    <name evidence="3" type="ORF">G7Z17_g9866</name>
</gene>
<dbReference type="InterPro" id="IPR018713">
    <property type="entry name" value="MPAB/Lcp_cat_dom"/>
</dbReference>
<reference evidence="3" key="1">
    <citation type="submission" date="2020-03" db="EMBL/GenBank/DDBJ databases">
        <title>Draft Genome Sequence of Cylindrodendrum hubeiense.</title>
        <authorList>
            <person name="Buettner E."/>
            <person name="Kellner H."/>
        </authorList>
    </citation>
    <scope>NUCLEOTIDE SEQUENCE</scope>
    <source>
        <strain evidence="3">IHI 201604</strain>
    </source>
</reference>
<dbReference type="Pfam" id="PF09995">
    <property type="entry name" value="MPAB_Lcp_cat"/>
    <property type="match status" value="1"/>
</dbReference>
<sequence length="446" mass="51012">MPSSLLRRGLSHIQPSSPTPPLTHPDCGIMDPSPNASTTTSQAAELSNRGLLGWPTLALLGLATYVALCSLLRFKRIQSVRARYGYTDRASLARMTNQDAHEIAENLIYLEFPLLYDLSMRLALFETYAVENIAKLLVTVSDLNKWDTLPKRFAAFPPTSTQLHKAIARMNFLHAPYIKTGKIRQEDLLYVLYASMAEPIRFLNIFEWRQLDEMEAAAIVTMWKYTGDMMDIDYRTVLQKDDWEDPLEFLKDVTEWASEYEDRYMRPVKEVQALGQILMEFLLQSHPKFARPVAYPMALVVIGNRLRRAFGFPEPSLAMTVLTYSLLLIRKLVIRFLCLPRIIPVEYISQPDKTTGRIKHYHYMKEPWYVPDTFWSRWNLETLLTWVCGGMIPGDGGADMKPDGFLFEDLGPKNKVGKGIQETLELEEMVRQRSSAGCPFAVATKP</sequence>
<organism evidence="3 4">
    <name type="scientific">Cylindrodendrum hubeiense</name>
    <dbReference type="NCBI Taxonomy" id="595255"/>
    <lineage>
        <taxon>Eukaryota</taxon>
        <taxon>Fungi</taxon>
        <taxon>Dikarya</taxon>
        <taxon>Ascomycota</taxon>
        <taxon>Pezizomycotina</taxon>
        <taxon>Sordariomycetes</taxon>
        <taxon>Hypocreomycetidae</taxon>
        <taxon>Hypocreales</taxon>
        <taxon>Nectriaceae</taxon>
        <taxon>Cylindrodendrum</taxon>
    </lineage>
</organism>
<dbReference type="GO" id="GO:0016491">
    <property type="term" value="F:oxidoreductase activity"/>
    <property type="evidence" value="ECO:0007669"/>
    <property type="project" value="InterPro"/>
</dbReference>
<dbReference type="EMBL" id="JAANBB010000298">
    <property type="protein sequence ID" value="KAF7544544.1"/>
    <property type="molecule type" value="Genomic_DNA"/>
</dbReference>
<dbReference type="Proteomes" id="UP000722485">
    <property type="component" value="Unassembled WGS sequence"/>
</dbReference>
<dbReference type="OrthoDB" id="545169at2759"/>
<dbReference type="InterPro" id="IPR046366">
    <property type="entry name" value="MPAB"/>
</dbReference>
<evidence type="ECO:0000313" key="3">
    <source>
        <dbReference type="EMBL" id="KAF7544544.1"/>
    </source>
</evidence>
<evidence type="ECO:0000259" key="2">
    <source>
        <dbReference type="Pfam" id="PF09995"/>
    </source>
</evidence>
<comment type="caution">
    <text evidence="3">The sequence shown here is derived from an EMBL/GenBank/DDBJ whole genome shotgun (WGS) entry which is preliminary data.</text>
</comment>
<evidence type="ECO:0000256" key="1">
    <source>
        <dbReference type="SAM" id="MobiDB-lite"/>
    </source>
</evidence>
<evidence type="ECO:0000313" key="4">
    <source>
        <dbReference type="Proteomes" id="UP000722485"/>
    </source>
</evidence>
<accession>A0A9P5H3R5</accession>
<dbReference type="PANTHER" id="PTHR36124">
    <property type="match status" value="1"/>
</dbReference>